<dbReference type="Proteomes" id="UP000199341">
    <property type="component" value="Unassembled WGS sequence"/>
</dbReference>
<name>A0A1H0J1V1_9ACTN</name>
<dbReference type="AlphaFoldDB" id="A0A1H0J1V1"/>
<reference evidence="2 3" key="1">
    <citation type="submission" date="2016-10" db="EMBL/GenBank/DDBJ databases">
        <authorList>
            <person name="de Groot N.N."/>
        </authorList>
    </citation>
    <scope>NUCLEOTIDE SEQUENCE [LARGE SCALE GENOMIC DNA]</scope>
    <source>
        <strain evidence="2 3">CGMCC 4.2022</strain>
    </source>
</reference>
<evidence type="ECO:0000313" key="2">
    <source>
        <dbReference type="EMBL" id="SDO37450.1"/>
    </source>
</evidence>
<proteinExistence type="predicted"/>
<dbReference type="RefSeq" id="WP_093786093.1">
    <property type="nucleotide sequence ID" value="NZ_FNIE01000009.1"/>
</dbReference>
<evidence type="ECO:0000313" key="3">
    <source>
        <dbReference type="Proteomes" id="UP000199341"/>
    </source>
</evidence>
<sequence>MTAQPEAQAETKADAQPGPDAGSDARSTDELKHALVESLMGVIGAPDDEGAASNAAALIATLDARLAAEAA</sequence>
<accession>A0A1H0J1V1</accession>
<keyword evidence="3" id="KW-1185">Reference proteome</keyword>
<protein>
    <submittedName>
        <fullName evidence="2">Uncharacterized protein</fullName>
    </submittedName>
</protein>
<feature type="region of interest" description="Disordered" evidence="1">
    <location>
        <begin position="1"/>
        <end position="30"/>
    </location>
</feature>
<dbReference type="EMBL" id="FNIE01000009">
    <property type="protein sequence ID" value="SDO37450.1"/>
    <property type="molecule type" value="Genomic_DNA"/>
</dbReference>
<organism evidence="2 3">
    <name type="scientific">Actinacidiphila guanduensis</name>
    <dbReference type="NCBI Taxonomy" id="310781"/>
    <lineage>
        <taxon>Bacteria</taxon>
        <taxon>Bacillati</taxon>
        <taxon>Actinomycetota</taxon>
        <taxon>Actinomycetes</taxon>
        <taxon>Kitasatosporales</taxon>
        <taxon>Streptomycetaceae</taxon>
        <taxon>Actinacidiphila</taxon>
    </lineage>
</organism>
<gene>
    <name evidence="2" type="ORF">SAMN05216259_109199</name>
</gene>
<evidence type="ECO:0000256" key="1">
    <source>
        <dbReference type="SAM" id="MobiDB-lite"/>
    </source>
</evidence>